<evidence type="ECO:0000313" key="3">
    <source>
        <dbReference type="Proteomes" id="UP001209878"/>
    </source>
</evidence>
<feature type="domain" description="Tubulin--tyrosine ligase-like protein 12 SET-like" evidence="1">
    <location>
        <begin position="4"/>
        <end position="127"/>
    </location>
</feature>
<gene>
    <name evidence="2" type="ORF">NP493_2108g00004</name>
</gene>
<proteinExistence type="predicted"/>
<evidence type="ECO:0000313" key="2">
    <source>
        <dbReference type="EMBL" id="KAK2155113.1"/>
    </source>
</evidence>
<reference evidence="2" key="1">
    <citation type="journal article" date="2023" name="Mol. Biol. Evol.">
        <title>Third-Generation Sequencing Reveals the Adaptive Role of the Epigenome in Three Deep-Sea Polychaetes.</title>
        <authorList>
            <person name="Perez M."/>
            <person name="Aroh O."/>
            <person name="Sun Y."/>
            <person name="Lan Y."/>
            <person name="Juniper S.K."/>
            <person name="Young C.R."/>
            <person name="Angers B."/>
            <person name="Qian P.Y."/>
        </authorList>
    </citation>
    <scope>NUCLEOTIDE SEQUENCE</scope>
    <source>
        <strain evidence="2">R07B-5</strain>
    </source>
</reference>
<dbReference type="PANTHER" id="PTHR46088">
    <property type="entry name" value="TUBULIN--TYROSINE LIGASE-LIKE PROTEIN 12"/>
    <property type="match status" value="1"/>
</dbReference>
<accession>A0AAD9JMC0</accession>
<keyword evidence="3" id="KW-1185">Reference proteome</keyword>
<sequence length="299" mass="35122">MHGHWTYRVDEARRQLDGLLSRMVSIMDIDSGSKLESPRAYQDSNGGDVEGTDAAVSIWYFMDEFGSRIQHSDTPSFRLVPFYFVPKQTSFTTMWPVTAMEDGDEVTRDYIEGVPQLREIRLTPWQPRLWTHLSMSSVKSTNNSYRGNTVLFQKHKVHKSIPNLDVEFPALPQEGHINVYADNDQISQYLTDKCFHFVEDTESTDMLWTREYLKDFKYPDMMAMVARRAPSCQLPCENSLTKHPKWLAATYNLQTELPQFVSFQHRQARYAHDLGMSMMEKWYYTNGFFWRIVYLNCHF</sequence>
<protein>
    <recommendedName>
        <fullName evidence="1">Tubulin--tyrosine ligase-like protein 12 SET-like domain-containing protein</fullName>
    </recommendedName>
</protein>
<evidence type="ECO:0000259" key="1">
    <source>
        <dbReference type="Pfam" id="PF25556"/>
    </source>
</evidence>
<comment type="caution">
    <text evidence="2">The sequence shown here is derived from an EMBL/GenBank/DDBJ whole genome shotgun (WGS) entry which is preliminary data.</text>
</comment>
<dbReference type="PANTHER" id="PTHR46088:SF1">
    <property type="entry name" value="TUBULIN--TYROSINE LIGASE-LIKE PROTEIN 12"/>
    <property type="match status" value="1"/>
</dbReference>
<dbReference type="AlphaFoldDB" id="A0AAD9JMC0"/>
<dbReference type="EMBL" id="JAODUO010002108">
    <property type="protein sequence ID" value="KAK2155113.1"/>
    <property type="molecule type" value="Genomic_DNA"/>
</dbReference>
<name>A0AAD9JMC0_RIDPI</name>
<dbReference type="GO" id="GO:0005737">
    <property type="term" value="C:cytoplasm"/>
    <property type="evidence" value="ECO:0007669"/>
    <property type="project" value="TreeGrafter"/>
</dbReference>
<dbReference type="Pfam" id="PF25556">
    <property type="entry name" value="SET_TTL"/>
    <property type="match status" value="1"/>
</dbReference>
<organism evidence="2 3">
    <name type="scientific">Ridgeia piscesae</name>
    <name type="common">Tubeworm</name>
    <dbReference type="NCBI Taxonomy" id="27915"/>
    <lineage>
        <taxon>Eukaryota</taxon>
        <taxon>Metazoa</taxon>
        <taxon>Spiralia</taxon>
        <taxon>Lophotrochozoa</taxon>
        <taxon>Annelida</taxon>
        <taxon>Polychaeta</taxon>
        <taxon>Sedentaria</taxon>
        <taxon>Canalipalpata</taxon>
        <taxon>Sabellida</taxon>
        <taxon>Siboglinidae</taxon>
        <taxon>Ridgeia</taxon>
    </lineage>
</organism>
<dbReference type="InterPro" id="IPR057954">
    <property type="entry name" value="SET_TTL12"/>
</dbReference>
<dbReference type="InterPro" id="IPR027749">
    <property type="entry name" value="TTLL12"/>
</dbReference>
<dbReference type="Proteomes" id="UP001209878">
    <property type="component" value="Unassembled WGS sequence"/>
</dbReference>